<evidence type="ECO:0000256" key="1">
    <source>
        <dbReference type="ARBA" id="ARBA00011888"/>
    </source>
</evidence>
<sequence>MGLCLTGSPGDVANVVLLTQDDSNVQYIATRLLQDTVCYNEIRNMHGYTGKFQNKEITVQGTGVGPVSAAMYAAEIAGEFEARCFVKLEGCTAIDPRLKPGDWLLAQTAHTTSRINRLRFGGRTFPAAADFELLNKAWERAHKQGQRVWVGPVLSLEIRDELPVVSRFADRGTLGLDMEMNQVYTVAARFGLPALGLLCVFENAVTEETLNAWQREEAYNAIARFALELMAE</sequence>
<accession>A0A9D1V4M6</accession>
<evidence type="ECO:0000313" key="6">
    <source>
        <dbReference type="Proteomes" id="UP000824193"/>
    </source>
</evidence>
<evidence type="ECO:0000256" key="2">
    <source>
        <dbReference type="ARBA" id="ARBA00021980"/>
    </source>
</evidence>
<evidence type="ECO:0000313" key="5">
    <source>
        <dbReference type="EMBL" id="HIX05684.1"/>
    </source>
</evidence>
<dbReference type="Pfam" id="PF01048">
    <property type="entry name" value="PNP_UDP_1"/>
    <property type="match status" value="1"/>
</dbReference>
<dbReference type="EC" id="2.4.2.3" evidence="1"/>
<proteinExistence type="predicted"/>
<dbReference type="EMBL" id="DXFW01000019">
    <property type="protein sequence ID" value="HIX05684.1"/>
    <property type="molecule type" value="Genomic_DNA"/>
</dbReference>
<dbReference type="InterPro" id="IPR000845">
    <property type="entry name" value="Nucleoside_phosphorylase_d"/>
</dbReference>
<evidence type="ECO:0000256" key="3">
    <source>
        <dbReference type="ARBA" id="ARBA00048447"/>
    </source>
</evidence>
<dbReference type="AlphaFoldDB" id="A0A9D1V4M6"/>
<dbReference type="GO" id="GO:0004850">
    <property type="term" value="F:uridine phosphorylase activity"/>
    <property type="evidence" value="ECO:0007669"/>
    <property type="project" value="UniProtKB-EC"/>
</dbReference>
<dbReference type="Gene3D" id="3.40.50.1580">
    <property type="entry name" value="Nucleoside phosphorylase domain"/>
    <property type="match status" value="1"/>
</dbReference>
<organism evidence="5 6">
    <name type="scientific">Candidatus Allofournierella pullicola</name>
    <dbReference type="NCBI Taxonomy" id="2838596"/>
    <lineage>
        <taxon>Bacteria</taxon>
        <taxon>Bacillati</taxon>
        <taxon>Bacillota</taxon>
        <taxon>Clostridia</taxon>
        <taxon>Eubacteriales</taxon>
        <taxon>Oscillospiraceae</taxon>
        <taxon>Allofournierella</taxon>
    </lineage>
</organism>
<evidence type="ECO:0000259" key="4">
    <source>
        <dbReference type="Pfam" id="PF01048"/>
    </source>
</evidence>
<dbReference type="GO" id="GO:0005829">
    <property type="term" value="C:cytosol"/>
    <property type="evidence" value="ECO:0007669"/>
    <property type="project" value="TreeGrafter"/>
</dbReference>
<dbReference type="Proteomes" id="UP000824193">
    <property type="component" value="Unassembled WGS sequence"/>
</dbReference>
<feature type="domain" description="Nucleoside phosphorylase" evidence="4">
    <location>
        <begin position="15"/>
        <end position="225"/>
    </location>
</feature>
<gene>
    <name evidence="5" type="ORF">H9865_06240</name>
</gene>
<reference evidence="5" key="2">
    <citation type="submission" date="2021-04" db="EMBL/GenBank/DDBJ databases">
        <authorList>
            <person name="Gilroy R."/>
        </authorList>
    </citation>
    <scope>NUCLEOTIDE SEQUENCE</scope>
    <source>
        <strain evidence="5">2239</strain>
    </source>
</reference>
<dbReference type="SUPFAM" id="SSF53167">
    <property type="entry name" value="Purine and uridine phosphorylases"/>
    <property type="match status" value="1"/>
</dbReference>
<dbReference type="PANTHER" id="PTHR43691">
    <property type="entry name" value="URIDINE PHOSPHORYLASE"/>
    <property type="match status" value="1"/>
</dbReference>
<protein>
    <recommendedName>
        <fullName evidence="2">Uridine phosphorylase</fullName>
        <ecNumber evidence="1">2.4.2.3</ecNumber>
    </recommendedName>
</protein>
<comment type="catalytic activity">
    <reaction evidence="3">
        <text>uridine + phosphate = alpha-D-ribose 1-phosphate + uracil</text>
        <dbReference type="Rhea" id="RHEA:24388"/>
        <dbReference type="ChEBI" id="CHEBI:16704"/>
        <dbReference type="ChEBI" id="CHEBI:17568"/>
        <dbReference type="ChEBI" id="CHEBI:43474"/>
        <dbReference type="ChEBI" id="CHEBI:57720"/>
        <dbReference type="EC" id="2.4.2.3"/>
    </reaction>
</comment>
<dbReference type="InterPro" id="IPR035994">
    <property type="entry name" value="Nucleoside_phosphorylase_sf"/>
</dbReference>
<comment type="caution">
    <text evidence="5">The sequence shown here is derived from an EMBL/GenBank/DDBJ whole genome shotgun (WGS) entry which is preliminary data.</text>
</comment>
<reference evidence="5" key="1">
    <citation type="journal article" date="2021" name="PeerJ">
        <title>Extensive microbial diversity within the chicken gut microbiome revealed by metagenomics and culture.</title>
        <authorList>
            <person name="Gilroy R."/>
            <person name="Ravi A."/>
            <person name="Getino M."/>
            <person name="Pursley I."/>
            <person name="Horton D.L."/>
            <person name="Alikhan N.F."/>
            <person name="Baker D."/>
            <person name="Gharbi K."/>
            <person name="Hall N."/>
            <person name="Watson M."/>
            <person name="Adriaenssens E.M."/>
            <person name="Foster-Nyarko E."/>
            <person name="Jarju S."/>
            <person name="Secka A."/>
            <person name="Antonio M."/>
            <person name="Oren A."/>
            <person name="Chaudhuri R.R."/>
            <person name="La Ragione R."/>
            <person name="Hildebrand F."/>
            <person name="Pallen M.J."/>
        </authorList>
    </citation>
    <scope>NUCLEOTIDE SEQUENCE</scope>
    <source>
        <strain evidence="5">2239</strain>
    </source>
</reference>
<dbReference type="GO" id="GO:0004731">
    <property type="term" value="F:purine-nucleoside phosphorylase activity"/>
    <property type="evidence" value="ECO:0007669"/>
    <property type="project" value="TreeGrafter"/>
</dbReference>
<name>A0A9D1V4M6_9FIRM</name>
<dbReference type="PANTHER" id="PTHR43691:SF11">
    <property type="entry name" value="FI09636P-RELATED"/>
    <property type="match status" value="1"/>
</dbReference>
<dbReference type="GO" id="GO:0006152">
    <property type="term" value="P:purine nucleoside catabolic process"/>
    <property type="evidence" value="ECO:0007669"/>
    <property type="project" value="TreeGrafter"/>
</dbReference>